<name>A0A4R2R675_9PSEU</name>
<dbReference type="InterPro" id="IPR057666">
    <property type="entry name" value="DrpA_SLOG"/>
</dbReference>
<dbReference type="GO" id="GO:0009294">
    <property type="term" value="P:DNA-mediated transformation"/>
    <property type="evidence" value="ECO:0007669"/>
    <property type="project" value="InterPro"/>
</dbReference>
<dbReference type="Proteomes" id="UP000294911">
    <property type="component" value="Unassembled WGS sequence"/>
</dbReference>
<feature type="compositionally biased region" description="Low complexity" evidence="2">
    <location>
        <begin position="237"/>
        <end position="247"/>
    </location>
</feature>
<evidence type="ECO:0000259" key="3">
    <source>
        <dbReference type="Pfam" id="PF02481"/>
    </source>
</evidence>
<dbReference type="Pfam" id="PF02481">
    <property type="entry name" value="DNA_processg_A"/>
    <property type="match status" value="1"/>
</dbReference>
<comment type="caution">
    <text evidence="4">The sequence shown here is derived from an EMBL/GenBank/DDBJ whole genome shotgun (WGS) entry which is preliminary data.</text>
</comment>
<protein>
    <submittedName>
        <fullName evidence="4">DNA protecting protein DprA</fullName>
    </submittedName>
</protein>
<comment type="similarity">
    <text evidence="1">Belongs to the DprA/Smf family.</text>
</comment>
<evidence type="ECO:0000256" key="1">
    <source>
        <dbReference type="ARBA" id="ARBA00006525"/>
    </source>
</evidence>
<dbReference type="SUPFAM" id="SSF102405">
    <property type="entry name" value="MCP/YpsA-like"/>
    <property type="match status" value="1"/>
</dbReference>
<dbReference type="PANTHER" id="PTHR43022">
    <property type="entry name" value="PROTEIN SMF"/>
    <property type="match status" value="1"/>
</dbReference>
<evidence type="ECO:0000313" key="4">
    <source>
        <dbReference type="EMBL" id="TCP57554.1"/>
    </source>
</evidence>
<proteinExistence type="inferred from homology"/>
<sequence>MILIPGDAAWPSGLDDLGEQAPYVLWTRGAQSISATTSLSDRAALTGARAASQYGTHVAADLARDLAERERVVVTGGAHGIEAAALRGALSAGGHTIAVQPSGLDRPYPHGNRELLEGVKDRGLLISELPPRAQPTRQRMVARGRLLAALSGATVVVEAAARSGAIATAQSARSLGRQVGAVPGPVTSITSAGPHRLLAEGAAKVITGGEEITRLLDTGKTPGPDRELAPPAATRTGPSPSGSGLSL</sequence>
<dbReference type="RefSeq" id="WP_207894409.1">
    <property type="nucleotide sequence ID" value="NZ_SLXQ01000001.1"/>
</dbReference>
<feature type="region of interest" description="Disordered" evidence="2">
    <location>
        <begin position="215"/>
        <end position="247"/>
    </location>
</feature>
<dbReference type="AlphaFoldDB" id="A0A4R2R675"/>
<evidence type="ECO:0000313" key="5">
    <source>
        <dbReference type="Proteomes" id="UP000294911"/>
    </source>
</evidence>
<dbReference type="PANTHER" id="PTHR43022:SF1">
    <property type="entry name" value="PROTEIN SMF"/>
    <property type="match status" value="1"/>
</dbReference>
<dbReference type="EMBL" id="SLXQ01000001">
    <property type="protein sequence ID" value="TCP57554.1"/>
    <property type="molecule type" value="Genomic_DNA"/>
</dbReference>
<gene>
    <name evidence="4" type="ORF">EV191_1011511</name>
</gene>
<accession>A0A4R2R675</accession>
<dbReference type="Gene3D" id="3.40.50.450">
    <property type="match status" value="1"/>
</dbReference>
<evidence type="ECO:0000256" key="2">
    <source>
        <dbReference type="SAM" id="MobiDB-lite"/>
    </source>
</evidence>
<keyword evidence="5" id="KW-1185">Reference proteome</keyword>
<reference evidence="4 5" key="1">
    <citation type="submission" date="2019-03" db="EMBL/GenBank/DDBJ databases">
        <title>Genomic Encyclopedia of Type Strains, Phase IV (KMG-IV): sequencing the most valuable type-strain genomes for metagenomic binning, comparative biology and taxonomic classification.</title>
        <authorList>
            <person name="Goeker M."/>
        </authorList>
    </citation>
    <scope>NUCLEOTIDE SEQUENCE [LARGE SCALE GENOMIC DNA]</scope>
    <source>
        <strain evidence="4 5">DSM 45765</strain>
    </source>
</reference>
<feature type="domain" description="Smf/DprA SLOG" evidence="3">
    <location>
        <begin position="2"/>
        <end position="215"/>
    </location>
</feature>
<organism evidence="4 5">
    <name type="scientific">Tamaricihabitans halophyticus</name>
    <dbReference type="NCBI Taxonomy" id="1262583"/>
    <lineage>
        <taxon>Bacteria</taxon>
        <taxon>Bacillati</taxon>
        <taxon>Actinomycetota</taxon>
        <taxon>Actinomycetes</taxon>
        <taxon>Pseudonocardiales</taxon>
        <taxon>Pseudonocardiaceae</taxon>
        <taxon>Tamaricihabitans</taxon>
    </lineage>
</organism>
<dbReference type="InterPro" id="IPR003488">
    <property type="entry name" value="DprA"/>
</dbReference>